<reference evidence="3" key="2">
    <citation type="submission" date="2012-07" db="EMBL/GenBank/DDBJ databases">
        <title>Complete genome sequence of 'Candidatus Mycoplasma haemolamae'.</title>
        <authorList>
            <person name="Guimaraes A.M.S."/>
            <person name="Toth B."/>
            <person name="Santos A.P."/>
            <person name="Nascimento N.C."/>
            <person name="Sojka J.E."/>
            <person name="Messick J.B."/>
        </authorList>
    </citation>
    <scope>NUCLEOTIDE SEQUENCE [LARGE SCALE GENOMIC DNA]</scope>
    <source>
        <strain evidence="3">Purdue</strain>
    </source>
</reference>
<proteinExistence type="predicted"/>
<evidence type="ECO:0000313" key="3">
    <source>
        <dbReference type="Proteomes" id="UP000006502"/>
    </source>
</evidence>
<protein>
    <submittedName>
        <fullName evidence="2">Type III restriction protein res subunit</fullName>
    </submittedName>
</protein>
<dbReference type="STRING" id="1212765.MHLP_02915"/>
<dbReference type="InterPro" id="IPR001650">
    <property type="entry name" value="Helicase_C-like"/>
</dbReference>
<dbReference type="GO" id="GO:0005524">
    <property type="term" value="F:ATP binding"/>
    <property type="evidence" value="ECO:0007669"/>
    <property type="project" value="InterPro"/>
</dbReference>
<dbReference type="GO" id="GO:0016787">
    <property type="term" value="F:hydrolase activity"/>
    <property type="evidence" value="ECO:0007669"/>
    <property type="project" value="InterPro"/>
</dbReference>
<feature type="domain" description="Helicase ATP-binding" evidence="1">
    <location>
        <begin position="1"/>
        <end position="183"/>
    </location>
</feature>
<accession>I7BJX0</accession>
<dbReference type="GO" id="GO:0003677">
    <property type="term" value="F:DNA binding"/>
    <property type="evidence" value="ECO:0007669"/>
    <property type="project" value="InterPro"/>
</dbReference>
<dbReference type="InterPro" id="IPR006935">
    <property type="entry name" value="Helicase/UvrB_N"/>
</dbReference>
<gene>
    <name evidence="2" type="ordered locus">MHLP_02915</name>
</gene>
<keyword evidence="3" id="KW-1185">Reference proteome</keyword>
<dbReference type="InterPro" id="IPR050742">
    <property type="entry name" value="Helicase_Restrict-Modif_Enz"/>
</dbReference>
<evidence type="ECO:0000259" key="1">
    <source>
        <dbReference type="PROSITE" id="PS51192"/>
    </source>
</evidence>
<organism evidence="2 3">
    <name type="scientific">Mycoplasma haematolamae (strain Purdue)</name>
    <dbReference type="NCBI Taxonomy" id="1212765"/>
    <lineage>
        <taxon>Bacteria</taxon>
        <taxon>Bacillati</taxon>
        <taxon>Mycoplasmatota</taxon>
        <taxon>Mollicutes</taxon>
        <taxon>Mycoplasmataceae</taxon>
        <taxon>Mycoplasma</taxon>
    </lineage>
</organism>
<dbReference type="PANTHER" id="PTHR47396">
    <property type="entry name" value="TYPE I RESTRICTION ENZYME ECOKI R PROTEIN"/>
    <property type="match status" value="1"/>
</dbReference>
<name>I7BJX0_MYCHA</name>
<reference evidence="2 3" key="1">
    <citation type="journal article" date="2012" name="J. Bacteriol.">
        <title>Genome Sequence of "Candidatus Mycoplasma haemolamae" Strain Purdue, a Red Blood Cell Pathogen of Alpacas (Vicugna pacos) and Llamas (Lama glama).</title>
        <authorList>
            <person name="Guimaraes A.M."/>
            <person name="Toth B."/>
            <person name="Santos A.P."/>
            <person name="do Nascimento N.C."/>
            <person name="Kritchevsky J.E."/>
            <person name="Messick J.B."/>
        </authorList>
    </citation>
    <scope>NUCLEOTIDE SEQUENCE [LARGE SCALE GENOMIC DNA]</scope>
    <source>
        <strain evidence="2 3">Purdue</strain>
    </source>
</reference>
<dbReference type="Gene3D" id="3.40.50.300">
    <property type="entry name" value="P-loop containing nucleotide triphosphate hydrolases"/>
    <property type="match status" value="2"/>
</dbReference>
<dbReference type="GO" id="GO:0005829">
    <property type="term" value="C:cytosol"/>
    <property type="evidence" value="ECO:0007669"/>
    <property type="project" value="TreeGrafter"/>
</dbReference>
<dbReference type="SUPFAM" id="SSF52540">
    <property type="entry name" value="P-loop containing nucleoside triphosphate hydrolases"/>
    <property type="match status" value="1"/>
</dbReference>
<dbReference type="PANTHER" id="PTHR47396:SF1">
    <property type="entry name" value="ATP-DEPENDENT HELICASE IRC3-RELATED"/>
    <property type="match status" value="1"/>
</dbReference>
<dbReference type="PATRIC" id="fig|1212765.3.peg.657"/>
<dbReference type="InterPro" id="IPR014001">
    <property type="entry name" value="Helicase_ATP-bd"/>
</dbReference>
<dbReference type="Pfam" id="PF00271">
    <property type="entry name" value="Helicase_C"/>
    <property type="match status" value="1"/>
</dbReference>
<dbReference type="EMBL" id="CP003731">
    <property type="protein sequence ID" value="AFO52163.1"/>
    <property type="molecule type" value="Genomic_DNA"/>
</dbReference>
<dbReference type="AlphaFoldDB" id="I7BJX0"/>
<dbReference type="Proteomes" id="UP000006502">
    <property type="component" value="Chromosome"/>
</dbReference>
<evidence type="ECO:0000313" key="2">
    <source>
        <dbReference type="EMBL" id="AFO52163.1"/>
    </source>
</evidence>
<dbReference type="HOGENOM" id="CLU_007363_1_0_14"/>
<dbReference type="GO" id="GO:0006304">
    <property type="term" value="P:DNA modification"/>
    <property type="evidence" value="ECO:0007669"/>
    <property type="project" value="InterPro"/>
</dbReference>
<dbReference type="PROSITE" id="PS51192">
    <property type="entry name" value="HELICASE_ATP_BIND_1"/>
    <property type="match status" value="1"/>
</dbReference>
<dbReference type="InterPro" id="IPR013670">
    <property type="entry name" value="EcoEI_R_C_dom"/>
</dbReference>
<dbReference type="KEGG" id="mhl:MHLP_02915"/>
<dbReference type="CDD" id="cd18799">
    <property type="entry name" value="SF2_C_EcoAI-like"/>
    <property type="match status" value="1"/>
</dbReference>
<dbReference type="REBASE" id="51362">
    <property type="entry name" value="MhaPuORF2900P"/>
</dbReference>
<dbReference type="Pfam" id="PF04851">
    <property type="entry name" value="ResIII"/>
    <property type="match status" value="1"/>
</dbReference>
<dbReference type="Pfam" id="PF08463">
    <property type="entry name" value="EcoEI_R_C"/>
    <property type="match status" value="1"/>
</dbReference>
<sequence>MATGAGKTVTAITATYRLLRYGRMNRILFLVDTKSLGEQAEMAFTNQKLDNSGKMFRDVYSVQRLKDSFIPENAQVCISTIQRMYSILKGESGNDESLEASENRSSYSLTKKELERQIEVSYSKKYPPEFFDCIIVDECHRSIYKTWKQVLNYFDSFVIGLTATPDSRAFNYFNQNVVSRYDREHAIIDGVNVGEDVFLIETEIGVHGAKLSPQTLEARDRRSRKVYEITIDDDFEYTPSSLDHHVFSESHIRIIIQTFKENLFSALFPGRKEVPKTLIFAKSDSHADDIIRIVREEFGERNEFCQKITCSQRGAEKILNSFRNDYFLRIAVTVDMISTGVDVKPLECLIFMRNVKSQIYFEQMKGRGTRTLKREDLMRVSPSATEAKDRFVVVDAVGVTKTHKWSVTRTLERHPHKSFTELMKDVTGGIRDEETLSSLANRIVRLNSKLVDEEQEKVKEEVGLGLSDIAHNLLDAYKEEVIAQRAGIDLDEDRILSDEEREKMKEVQVKMIEEAIKPFFDPGIRDFLERLRLNHDQIIDDVNIDSVLYLGWSPEGVENARRILESFKKIIEDKGSELDFIRERPLSFEKLKAFYEAIQTINITIARLWESYRLLDEDRVDKLDDIKLADLIQIIKFEKGLIPRLVPFAQLVGSNFREWVSSKSALLTTRGDEKMLWFQMLRDRIATSLSVKAKDLYSSPFSKEGGLGKYYDLFGDDYEVLLAELNSELVK</sequence>
<dbReference type="InterPro" id="IPR027417">
    <property type="entry name" value="P-loop_NTPase"/>
</dbReference>